<dbReference type="Pfam" id="PF00145">
    <property type="entry name" value="DNA_methylase"/>
    <property type="match status" value="1"/>
</dbReference>
<reference evidence="11" key="1">
    <citation type="journal article" date="2020" name="Stud. Mycol.">
        <title>101 Dothideomycetes genomes: a test case for predicting lifestyles and emergence of pathogens.</title>
        <authorList>
            <person name="Haridas S."/>
            <person name="Albert R."/>
            <person name="Binder M."/>
            <person name="Bloem J."/>
            <person name="Labutti K."/>
            <person name="Salamov A."/>
            <person name="Andreopoulos B."/>
            <person name="Baker S."/>
            <person name="Barry K."/>
            <person name="Bills G."/>
            <person name="Bluhm B."/>
            <person name="Cannon C."/>
            <person name="Castanera R."/>
            <person name="Culley D."/>
            <person name="Daum C."/>
            <person name="Ezra D."/>
            <person name="Gonzalez J."/>
            <person name="Henrissat B."/>
            <person name="Kuo A."/>
            <person name="Liang C."/>
            <person name="Lipzen A."/>
            <person name="Lutzoni F."/>
            <person name="Magnuson J."/>
            <person name="Mondo S."/>
            <person name="Nolan M."/>
            <person name="Ohm R."/>
            <person name="Pangilinan J."/>
            <person name="Park H.-J."/>
            <person name="Ramirez L."/>
            <person name="Alfaro M."/>
            <person name="Sun H."/>
            <person name="Tritt A."/>
            <person name="Yoshinaga Y."/>
            <person name="Zwiers L.-H."/>
            <person name="Turgeon B."/>
            <person name="Goodwin S."/>
            <person name="Spatafora J."/>
            <person name="Crous P."/>
            <person name="Grigoriev I."/>
        </authorList>
    </citation>
    <scope>NUCLEOTIDE SEQUENCE</scope>
    <source>
        <strain evidence="11">CBS 175.79</strain>
    </source>
</reference>
<dbReference type="GO" id="GO:0016787">
    <property type="term" value="F:hydrolase activity"/>
    <property type="evidence" value="ECO:0007669"/>
    <property type="project" value="UniProtKB-KW"/>
</dbReference>
<keyword evidence="8" id="KW-0067">ATP-binding</keyword>
<accession>A0A6A5XGN6</accession>
<dbReference type="OrthoDB" id="423221at2759"/>
<dbReference type="GO" id="GO:0008094">
    <property type="term" value="F:ATP-dependent activity, acting on DNA"/>
    <property type="evidence" value="ECO:0007669"/>
    <property type="project" value="TreeGrafter"/>
</dbReference>
<dbReference type="Gene3D" id="3.40.50.150">
    <property type="entry name" value="Vaccinia Virus protein VP39"/>
    <property type="match status" value="1"/>
</dbReference>
<dbReference type="GO" id="GO:0008168">
    <property type="term" value="F:methyltransferase activity"/>
    <property type="evidence" value="ECO:0007669"/>
    <property type="project" value="UniProtKB-KW"/>
</dbReference>
<dbReference type="GO" id="GO:0032259">
    <property type="term" value="P:methylation"/>
    <property type="evidence" value="ECO:0007669"/>
    <property type="project" value="UniProtKB-KW"/>
</dbReference>
<protein>
    <recommendedName>
        <fullName evidence="10">SNF2 N-terminal domain-containing protein</fullName>
    </recommendedName>
</protein>
<feature type="region of interest" description="Disordered" evidence="9">
    <location>
        <begin position="1"/>
        <end position="29"/>
    </location>
</feature>
<dbReference type="InterPro" id="IPR050628">
    <property type="entry name" value="SNF2_RAD54_helicase_TF"/>
</dbReference>
<evidence type="ECO:0000256" key="3">
    <source>
        <dbReference type="ARBA" id="ARBA00022723"/>
    </source>
</evidence>
<dbReference type="GO" id="GO:0008270">
    <property type="term" value="F:zinc ion binding"/>
    <property type="evidence" value="ECO:0007669"/>
    <property type="project" value="UniProtKB-KW"/>
</dbReference>
<feature type="domain" description="SNF2 N-terminal" evidence="10">
    <location>
        <begin position="1075"/>
        <end position="1193"/>
    </location>
</feature>
<dbReference type="InterPro" id="IPR000330">
    <property type="entry name" value="SNF2_N"/>
</dbReference>
<keyword evidence="3" id="KW-0479">Metal-binding</keyword>
<feature type="compositionally biased region" description="Low complexity" evidence="9">
    <location>
        <begin position="1626"/>
        <end position="1639"/>
    </location>
</feature>
<keyword evidence="6" id="KW-0378">Hydrolase</keyword>
<dbReference type="InterPro" id="IPR017907">
    <property type="entry name" value="Znf_RING_CS"/>
</dbReference>
<evidence type="ECO:0000313" key="12">
    <source>
        <dbReference type="Proteomes" id="UP000799778"/>
    </source>
</evidence>
<keyword evidence="12" id="KW-1185">Reference proteome</keyword>
<dbReference type="RefSeq" id="XP_033380365.1">
    <property type="nucleotide sequence ID" value="XM_033530583.1"/>
</dbReference>
<dbReference type="GeneID" id="54287980"/>
<feature type="region of interest" description="Disordered" evidence="9">
    <location>
        <begin position="113"/>
        <end position="137"/>
    </location>
</feature>
<dbReference type="PROSITE" id="PS00518">
    <property type="entry name" value="ZF_RING_1"/>
    <property type="match status" value="1"/>
</dbReference>
<evidence type="ECO:0000256" key="9">
    <source>
        <dbReference type="SAM" id="MobiDB-lite"/>
    </source>
</evidence>
<keyword evidence="4" id="KW-0547">Nucleotide-binding</keyword>
<evidence type="ECO:0000313" key="11">
    <source>
        <dbReference type="EMBL" id="KAF2012026.1"/>
    </source>
</evidence>
<evidence type="ECO:0000256" key="2">
    <source>
        <dbReference type="ARBA" id="ARBA00022679"/>
    </source>
</evidence>
<evidence type="ECO:0000256" key="4">
    <source>
        <dbReference type="ARBA" id="ARBA00022741"/>
    </source>
</evidence>
<dbReference type="GO" id="GO:0005524">
    <property type="term" value="F:ATP binding"/>
    <property type="evidence" value="ECO:0007669"/>
    <property type="project" value="UniProtKB-KW"/>
</dbReference>
<name>A0A6A5XGN6_9PLEO</name>
<feature type="region of interest" description="Disordered" evidence="9">
    <location>
        <begin position="1626"/>
        <end position="1648"/>
    </location>
</feature>
<sequence length="1982" mass="222198">MPDNGLSLENTTFDSSERHDETTKSARFVGMSTRLPTSVSSEVESVTSEAAVDWEDASFSISSGSEFEFSDHDESSLSDSIFEPEVLTDDDNGASSPSEGERSCDELAVEENMIHSSQRKSSKGKSSSATKSSKAKHEKDVDSIFDDMVSKALNLGLSASLKGLAGRKLRVGTMLSGTEAPIIALQLISKALELQGQEPLNVEHVFSAEIEGFKQAYIARNFPGSIIFRDVCDFINEEAETASTIYGAKVPIPRDIDFLIAGFVCKDLSTLNNNKKSLDAGGESGDTFLGIFTYAKTRRPKVILIENVKATNQLWDSLKVKWGGIGYEASWLICDTKLYGLPQTRQRMYMIVVDRKFCGKDSRKATSTWKTTMTQLERPCSSTFEDFLIDEDCFTMGDFNQRFFKSRNWDTDWNLCRLRYDEIRSEEKLGNKRPVTNWSATGQVRPPDIANHNWYRAQSSRACEAIDIAHLQLAKYGADSLYKMAVWDVSQNVDRFKPNLGIVSCITPSGNNFITNRQSALLGSQLLILQGIPYENLHFTRETQKELQDLAGNAMSTTVIGASLLSAFIGVGTQLHHGLALATAATKQIRPASIGKDQMVNMRKDTILPIDTSKIDISQLVRDALVSSRLCACENSVRISRAHIQRLMPWAFERKWRLKLPARLQISGFPSGADIARRYRTLNEKIQLPLISVLEEANVHSTKFNLKTFTRRNGYWAIRYAPNHATLELHVGKKANWILLLRKALSTPIAQGEVGKSLLNPEWHLRIPQSESRTITMTASPDRTASWRCRLGLRDYQKDTMPVSLDVDDTSISKSDNLDGIYELLPDCGTAMSSCYKSTQQGGSMYLFLESNLIGPGHQDSFIFSERCHHARLDRPCRVIARCASTWRPCVESTENWQRVDLRLTPAVPPIERTIALVSTFAAKKVRRCDQSIPILEVTIPDVEGAFNLATHSWALEHARLVPCALEPMCDCAPPIPRPLYSINGKGEAISQVDEEAIENSNGRLQMRFNIAALLHRARNHAEPQHDYTAAWRLTLDHVEDSAREAPQGFQLHSCALQKPYTGNLSLKHDLSTSQEKSLSWMIDQEKGKVLTIEEIEEVVDAQLHWRADVRIQYKTVIRGGILADLPSFGKTVTTIALIQREYEIDEVYGAPPQGLTVPLGLVSTAATLIVCPQTLYRQWHDEFVKFLGKTQCAQMGVRAIGSMEDLKRTTIADIQNSRVVIVPWNVLADDEYIKQLADFTAMPKLAPKQEKRAFDSWLKYVNSEIPSRVKELVQEGVRLFKRGKKEALEARLKQPGFKGIVPLKPQHGSAYQSYKSRNLDWSKAPIQDVKSGTRPRYTSKSQTDDWTSYGFPLLHLFTFNRIVIDEYHYLCSSDLKNSSAYALVENLSGHKRWALSGTPALGDFTDICQVARLLGATLGRSAYAHNMGSSLSEKRLRQDLTITEDMCARMEAFSYNWHADRHRRAQQFLDDFARQNSAALNRIQCKESLYAIKLGLAHHSMYLELSQHLIARNMQGKQARDRPKSRFPARFNIALDNAVSGEAALLSLALSCKQDATISGIIRKRVDAINESEAEIRKILNRATKLGWVSHKSSKHFSVFIKDITSDHTLGDMDATLDMRHLISRAKSSTSSSSSPSKRPSKDLKEKTAELRSLAQELVSRKRSLRFTNAIKDILPVHSEDQDNTSHECTSCRKSRFLSQIYLSAYCGHVVCQTCLTSRADGEVCVHKDCDARMSAEDLIKTSDLRPLRDLNSSTGRGKKIDHLLQLLTDIPEDEQMVLFAPNEQAVGTVHQALRSAKIRAHAVVTNRSADVDKIREFQDNSNARSMVKVLVLNLADESAAGLNLVNANHVVFISPLITETQEQYDAAMTQAIARCRRYGQKKKVLVYHFAALYTIDVDVLQQRHRRTDALSRHGVLSSPNNKGDVKAERTKMVVNSKKVAHLVPQSWLENEEQCQKLGIKKGCDERLTSLIPLAERFGED</sequence>
<dbReference type="Proteomes" id="UP000799778">
    <property type="component" value="Unassembled WGS sequence"/>
</dbReference>
<evidence type="ECO:0000256" key="8">
    <source>
        <dbReference type="ARBA" id="ARBA00022840"/>
    </source>
</evidence>
<feature type="compositionally biased region" description="Basic and acidic residues" evidence="9">
    <location>
        <begin position="15"/>
        <end position="24"/>
    </location>
</feature>
<dbReference type="SUPFAM" id="SSF52540">
    <property type="entry name" value="P-loop containing nucleoside triphosphate hydrolases"/>
    <property type="match status" value="2"/>
</dbReference>
<evidence type="ECO:0000256" key="6">
    <source>
        <dbReference type="ARBA" id="ARBA00022801"/>
    </source>
</evidence>
<dbReference type="PANTHER" id="PTHR45626:SF26">
    <property type="entry name" value="FAMILY HELICASE, PUTATIVE (AFU_ORTHOLOGUE AFUA_2G09120)-RELATED"/>
    <property type="match status" value="1"/>
</dbReference>
<dbReference type="EMBL" id="ML978073">
    <property type="protein sequence ID" value="KAF2012026.1"/>
    <property type="molecule type" value="Genomic_DNA"/>
</dbReference>
<keyword evidence="5" id="KW-0863">Zinc-finger</keyword>
<keyword evidence="2" id="KW-0808">Transferase</keyword>
<dbReference type="SUPFAM" id="SSF53335">
    <property type="entry name" value="S-adenosyl-L-methionine-dependent methyltransferases"/>
    <property type="match status" value="1"/>
</dbReference>
<dbReference type="Pfam" id="PF00176">
    <property type="entry name" value="SNF2-rel_dom"/>
    <property type="match status" value="1"/>
</dbReference>
<dbReference type="Gene3D" id="3.40.50.300">
    <property type="entry name" value="P-loop containing nucleotide triphosphate hydrolases"/>
    <property type="match status" value="2"/>
</dbReference>
<gene>
    <name evidence="11" type="ORF">BU24DRAFT_443367</name>
</gene>
<keyword evidence="1" id="KW-0489">Methyltransferase</keyword>
<dbReference type="InterPro" id="IPR029063">
    <property type="entry name" value="SAM-dependent_MTases_sf"/>
</dbReference>
<evidence type="ECO:0000256" key="1">
    <source>
        <dbReference type="ARBA" id="ARBA00022603"/>
    </source>
</evidence>
<evidence type="ECO:0000259" key="10">
    <source>
        <dbReference type="Pfam" id="PF00176"/>
    </source>
</evidence>
<organism evidence="11 12">
    <name type="scientific">Aaosphaeria arxii CBS 175.79</name>
    <dbReference type="NCBI Taxonomy" id="1450172"/>
    <lineage>
        <taxon>Eukaryota</taxon>
        <taxon>Fungi</taxon>
        <taxon>Dikarya</taxon>
        <taxon>Ascomycota</taxon>
        <taxon>Pezizomycotina</taxon>
        <taxon>Dothideomycetes</taxon>
        <taxon>Pleosporomycetidae</taxon>
        <taxon>Pleosporales</taxon>
        <taxon>Pleosporales incertae sedis</taxon>
        <taxon>Aaosphaeria</taxon>
    </lineage>
</organism>
<dbReference type="InterPro" id="IPR001525">
    <property type="entry name" value="C5_MeTfrase"/>
</dbReference>
<proteinExistence type="predicted"/>
<dbReference type="GO" id="GO:0005634">
    <property type="term" value="C:nucleus"/>
    <property type="evidence" value="ECO:0007669"/>
    <property type="project" value="TreeGrafter"/>
</dbReference>
<keyword evidence="7" id="KW-0862">Zinc</keyword>
<evidence type="ECO:0000256" key="5">
    <source>
        <dbReference type="ARBA" id="ARBA00022771"/>
    </source>
</evidence>
<dbReference type="PANTHER" id="PTHR45626">
    <property type="entry name" value="TRANSCRIPTION TERMINATION FACTOR 2-RELATED"/>
    <property type="match status" value="1"/>
</dbReference>
<dbReference type="GO" id="GO:0006281">
    <property type="term" value="P:DNA repair"/>
    <property type="evidence" value="ECO:0007669"/>
    <property type="project" value="TreeGrafter"/>
</dbReference>
<dbReference type="InterPro" id="IPR027417">
    <property type="entry name" value="P-loop_NTPase"/>
</dbReference>
<evidence type="ECO:0000256" key="7">
    <source>
        <dbReference type="ARBA" id="ARBA00022833"/>
    </source>
</evidence>